<dbReference type="PROSITE" id="PS51450">
    <property type="entry name" value="LRR"/>
    <property type="match status" value="2"/>
</dbReference>
<evidence type="ECO:0000256" key="3">
    <source>
        <dbReference type="ARBA" id="ARBA00022771"/>
    </source>
</evidence>
<evidence type="ECO:0000256" key="5">
    <source>
        <dbReference type="PROSITE-ProRule" id="PRU00175"/>
    </source>
</evidence>
<evidence type="ECO:0000313" key="9">
    <source>
        <dbReference type="EMBL" id="CAL4060276.1"/>
    </source>
</evidence>
<dbReference type="SMART" id="SM00369">
    <property type="entry name" value="LRR_TYP"/>
    <property type="match status" value="3"/>
</dbReference>
<keyword evidence="10" id="KW-1185">Reference proteome</keyword>
<evidence type="ECO:0000259" key="8">
    <source>
        <dbReference type="PROSITE" id="PS50089"/>
    </source>
</evidence>
<dbReference type="PANTHER" id="PTHR48051:SF47">
    <property type="entry name" value="LEUCINE RICH REPEAT AND STERILE ALPHA MOTIF CONTAINING 1"/>
    <property type="match status" value="1"/>
</dbReference>
<dbReference type="Pfam" id="PF13920">
    <property type="entry name" value="zf-C3HC4_3"/>
    <property type="match status" value="1"/>
</dbReference>
<dbReference type="PANTHER" id="PTHR48051">
    <property type="match status" value="1"/>
</dbReference>
<dbReference type="InterPro" id="IPR013083">
    <property type="entry name" value="Znf_RING/FYVE/PHD"/>
</dbReference>
<reference evidence="9 10" key="1">
    <citation type="submission" date="2024-05" db="EMBL/GenBank/DDBJ databases">
        <authorList>
            <person name="Wallberg A."/>
        </authorList>
    </citation>
    <scope>NUCLEOTIDE SEQUENCE [LARGE SCALE GENOMIC DNA]</scope>
</reference>
<dbReference type="GO" id="GO:0008270">
    <property type="term" value="F:zinc ion binding"/>
    <property type="evidence" value="ECO:0007669"/>
    <property type="project" value="UniProtKB-KW"/>
</dbReference>
<feature type="domain" description="RING-type" evidence="8">
    <location>
        <begin position="725"/>
        <end position="760"/>
    </location>
</feature>
<dbReference type="Pfam" id="PF23598">
    <property type="entry name" value="LRR_14"/>
    <property type="match status" value="1"/>
</dbReference>
<dbReference type="Gene3D" id="3.30.40.10">
    <property type="entry name" value="Zinc/RING finger domain, C3HC4 (zinc finger)"/>
    <property type="match status" value="1"/>
</dbReference>
<dbReference type="PROSITE" id="PS50089">
    <property type="entry name" value="ZF_RING_2"/>
    <property type="match status" value="1"/>
</dbReference>
<dbReference type="CDD" id="cd16515">
    <property type="entry name" value="RING-HC_LRSAM1"/>
    <property type="match status" value="1"/>
</dbReference>
<dbReference type="InterPro" id="IPR055414">
    <property type="entry name" value="LRR_R13L4/SHOC2-like"/>
</dbReference>
<comment type="caution">
    <text evidence="9">The sequence shown here is derived from an EMBL/GenBank/DDBJ whole genome shotgun (WGS) entry which is preliminary data.</text>
</comment>
<gene>
    <name evidence="9" type="ORF">MNOR_LOCUS1204</name>
</gene>
<feature type="coiled-coil region" evidence="6">
    <location>
        <begin position="249"/>
        <end position="291"/>
    </location>
</feature>
<dbReference type="GO" id="GO:0005737">
    <property type="term" value="C:cytoplasm"/>
    <property type="evidence" value="ECO:0007669"/>
    <property type="project" value="TreeGrafter"/>
</dbReference>
<dbReference type="SUPFAM" id="SSF52058">
    <property type="entry name" value="L domain-like"/>
    <property type="match status" value="1"/>
</dbReference>
<evidence type="ECO:0000256" key="7">
    <source>
        <dbReference type="SAM" id="MobiDB-lite"/>
    </source>
</evidence>
<keyword evidence="2" id="KW-0677">Repeat</keyword>
<organism evidence="9 10">
    <name type="scientific">Meganyctiphanes norvegica</name>
    <name type="common">Northern krill</name>
    <name type="synonym">Thysanopoda norvegica</name>
    <dbReference type="NCBI Taxonomy" id="48144"/>
    <lineage>
        <taxon>Eukaryota</taxon>
        <taxon>Metazoa</taxon>
        <taxon>Ecdysozoa</taxon>
        <taxon>Arthropoda</taxon>
        <taxon>Crustacea</taxon>
        <taxon>Multicrustacea</taxon>
        <taxon>Malacostraca</taxon>
        <taxon>Eumalacostraca</taxon>
        <taxon>Eucarida</taxon>
        <taxon>Euphausiacea</taxon>
        <taxon>Euphausiidae</taxon>
        <taxon>Meganyctiphanes</taxon>
    </lineage>
</organism>
<dbReference type="InterPro" id="IPR050216">
    <property type="entry name" value="LRR_domain-containing"/>
</dbReference>
<evidence type="ECO:0000313" key="10">
    <source>
        <dbReference type="Proteomes" id="UP001497623"/>
    </source>
</evidence>
<keyword evidence="1" id="KW-0433">Leucine-rich repeat</keyword>
<keyword evidence="6" id="KW-0175">Coiled coil</keyword>
<dbReference type="Proteomes" id="UP001497623">
    <property type="component" value="Unassembled WGS sequence"/>
</dbReference>
<dbReference type="Gene3D" id="3.80.10.10">
    <property type="entry name" value="Ribonuclease Inhibitor"/>
    <property type="match status" value="1"/>
</dbReference>
<proteinExistence type="predicted"/>
<evidence type="ECO:0000256" key="2">
    <source>
        <dbReference type="ARBA" id="ARBA00022737"/>
    </source>
</evidence>
<feature type="coiled-coil region" evidence="6">
    <location>
        <begin position="335"/>
        <end position="362"/>
    </location>
</feature>
<keyword evidence="3 5" id="KW-0863">Zinc-finger</keyword>
<keyword evidence="4" id="KW-0862">Zinc</keyword>
<evidence type="ECO:0000256" key="1">
    <source>
        <dbReference type="ARBA" id="ARBA00022614"/>
    </source>
</evidence>
<evidence type="ECO:0000256" key="6">
    <source>
        <dbReference type="SAM" id="Coils"/>
    </source>
</evidence>
<dbReference type="InterPro" id="IPR003591">
    <property type="entry name" value="Leu-rich_rpt_typical-subtyp"/>
</dbReference>
<dbReference type="AlphaFoldDB" id="A0AAV2PMN0"/>
<dbReference type="InterPro" id="IPR032675">
    <property type="entry name" value="LRR_dom_sf"/>
</dbReference>
<name>A0AAV2PMN0_MEGNR</name>
<dbReference type="EMBL" id="CAXKWB010000311">
    <property type="protein sequence ID" value="CAL4060276.1"/>
    <property type="molecule type" value="Genomic_DNA"/>
</dbReference>
<feature type="region of interest" description="Disordered" evidence="7">
    <location>
        <begin position="1"/>
        <end position="20"/>
    </location>
</feature>
<accession>A0AAV2PMN0</accession>
<dbReference type="SUPFAM" id="SSF57850">
    <property type="entry name" value="RING/U-box"/>
    <property type="match status" value="1"/>
</dbReference>
<dbReference type="InterPro" id="IPR001611">
    <property type="entry name" value="Leu-rich_rpt"/>
</dbReference>
<keyword evidence="3 5" id="KW-0479">Metal-binding</keyword>
<feature type="region of interest" description="Disordered" evidence="7">
    <location>
        <begin position="683"/>
        <end position="715"/>
    </location>
</feature>
<feature type="non-terminal residue" evidence="9">
    <location>
        <position position="772"/>
    </location>
</feature>
<dbReference type="InterPro" id="IPR001841">
    <property type="entry name" value="Znf_RING"/>
</dbReference>
<protein>
    <recommendedName>
        <fullName evidence="8">RING-type domain-containing protein</fullName>
    </recommendedName>
</protein>
<sequence>MPFGIFKRDKSADNRMGDKEKKNQLGMKVVLAQQNPEPVYDLSDCGVVELPPDTFVMCRLLQKTSLLLNNNAMSNLEKGGKLAELSSIQVLDLSENKISNIPDSINKLSNLRILKLSGNKLKSLPSSISECVKLEELELASNKFSKVPTSVCALPKLRLLSLCDNRFTSLPVELCRLQNTLHTLNIDEDKIVYPSVASEGVEAIMKSLCEASGVEYVGLIEQPGEDDQPIPSCAPHTPQQFVPEDQNTLEYMRRKEEQLRRQLSEMQEREKEQLENFMKEASSNKKFLLDELSQDAPDIVEYEKKRSLMLSAQLKIEETMREEEAGQLQAYLTGSSNKEALLNELTAQNNDLDMEVEALVAIRECVRKKLVNDLSQSEQETDLAIKELLDNSDSHRIEDYMTLLSEQDEQMQCLLCGVAEASAELRKEDIVKSMQEALIQAAEAEAHRIAVEKEQEAKVNAILANANLVDEHLEGVMNAKMVDKELWVETLMEDEIVQAAAFRLLLLDMDLKRNNILRQISQVEYELARLSWLEVRKRKHSVQYGSTTMLEQRSTLAGLLRSLLKQKDDRESELTDWFTQVKEMQPDEEDAQDFWLIQYQRLLSMKPSGLAEAEQKLDPEVLAILQIANALELAPVFARHEINKQRLLDMTIEEAEELGIGGATYQSLQRALQKQILGAKLGEGPSVPSAPPEEDLPSAPSLQEFEDSSNPSAPPAEGQFIEAECVVCLTNLCDVVFLPCGHVCTCSNCCAPLALCPMCRSEVTNKIALAWH</sequence>
<evidence type="ECO:0000256" key="4">
    <source>
        <dbReference type="ARBA" id="ARBA00022833"/>
    </source>
</evidence>